<evidence type="ECO:0000259" key="8">
    <source>
        <dbReference type="PROSITE" id="PS50048"/>
    </source>
</evidence>
<keyword evidence="3" id="KW-0805">Transcription regulation</keyword>
<evidence type="ECO:0000313" key="10">
    <source>
        <dbReference type="Proteomes" id="UP000799757"/>
    </source>
</evidence>
<feature type="compositionally biased region" description="Low complexity" evidence="7">
    <location>
        <begin position="377"/>
        <end position="394"/>
    </location>
</feature>
<dbReference type="AlphaFoldDB" id="A0A6A6X5Y7"/>
<dbReference type="Pfam" id="PF00172">
    <property type="entry name" value="Zn_clus"/>
    <property type="match status" value="1"/>
</dbReference>
<evidence type="ECO:0000256" key="4">
    <source>
        <dbReference type="ARBA" id="ARBA00023125"/>
    </source>
</evidence>
<dbReference type="CDD" id="cd00067">
    <property type="entry name" value="GAL4"/>
    <property type="match status" value="1"/>
</dbReference>
<dbReference type="Pfam" id="PF08493">
    <property type="entry name" value="AflR"/>
    <property type="match status" value="1"/>
</dbReference>
<dbReference type="GO" id="GO:0043565">
    <property type="term" value="F:sequence-specific DNA binding"/>
    <property type="evidence" value="ECO:0007669"/>
    <property type="project" value="TreeGrafter"/>
</dbReference>
<dbReference type="PROSITE" id="PS50048">
    <property type="entry name" value="ZN2_CY6_FUNGAL_2"/>
    <property type="match status" value="1"/>
</dbReference>
<dbReference type="InterPro" id="IPR051711">
    <property type="entry name" value="Stress_Response_Reg"/>
</dbReference>
<feature type="compositionally biased region" description="Basic residues" evidence="7">
    <location>
        <begin position="90"/>
        <end position="101"/>
    </location>
</feature>
<sequence length="504" mass="55355">MSFTTSAPEWHSPLALDNTSTPPPMSSSTSAPTSSPQSSPQPSSKKSQERRLKLRASCDACAASKVKCSKQHPICARCSTNGSQCVYGVSRKHGKPGRTRKRNPDGTPFIKASKQRPSPNGSEFSKFRVRAEPLLPDVPDIETASWPSTPSWPPTPEFEYEMTPEPLYSEPDFNFMDDMLLASPPSHEEAIRTIEPEQLAFRDPFAKTKSMQQEMCLPADFQALKDYIGGDSVNPTEYSLEETNVESFFSDWSDSPQQSPKYPDSFFGNLRASIAVPAPHSCYNLAYSTLDSLQCRTPEGTQGSMPSNIELKSLDSVLSVTKTAVQNVVQLLACPCSSDPHLAMLYSSIASKIITWYQIAAGLKEVSTQTPALTRDSSPSQSSSTFSSPSFSSSMWSSPALSSSSTFSNFSSPLSTPSPTNTTFNIKPQPLKIGLFEFDEEDQEALRRQVVLRELKKSGAMIDALANWSGQGESEQAEFLYDVLGAWLKSELFKTLREVEGDEE</sequence>
<evidence type="ECO:0000256" key="7">
    <source>
        <dbReference type="SAM" id="MobiDB-lite"/>
    </source>
</evidence>
<reference evidence="9" key="1">
    <citation type="journal article" date="2020" name="Stud. Mycol.">
        <title>101 Dothideomycetes genomes: a test case for predicting lifestyles and emergence of pathogens.</title>
        <authorList>
            <person name="Haridas S."/>
            <person name="Albert R."/>
            <person name="Binder M."/>
            <person name="Bloem J."/>
            <person name="Labutti K."/>
            <person name="Salamov A."/>
            <person name="Andreopoulos B."/>
            <person name="Baker S."/>
            <person name="Barry K."/>
            <person name="Bills G."/>
            <person name="Bluhm B."/>
            <person name="Cannon C."/>
            <person name="Castanera R."/>
            <person name="Culley D."/>
            <person name="Daum C."/>
            <person name="Ezra D."/>
            <person name="Gonzalez J."/>
            <person name="Henrissat B."/>
            <person name="Kuo A."/>
            <person name="Liang C."/>
            <person name="Lipzen A."/>
            <person name="Lutzoni F."/>
            <person name="Magnuson J."/>
            <person name="Mondo S."/>
            <person name="Nolan M."/>
            <person name="Ohm R."/>
            <person name="Pangilinan J."/>
            <person name="Park H.-J."/>
            <person name="Ramirez L."/>
            <person name="Alfaro M."/>
            <person name="Sun H."/>
            <person name="Tritt A."/>
            <person name="Yoshinaga Y."/>
            <person name="Zwiers L.-H."/>
            <person name="Turgeon B."/>
            <person name="Goodwin S."/>
            <person name="Spatafora J."/>
            <person name="Crous P."/>
            <person name="Grigoriev I."/>
        </authorList>
    </citation>
    <scope>NUCLEOTIDE SEQUENCE</scope>
    <source>
        <strain evidence="9">CBS 109.77</strain>
    </source>
</reference>
<dbReference type="PANTHER" id="PTHR47540:SF4">
    <property type="entry name" value="TRANSCRIPTION FACTOR RGLT"/>
    <property type="match status" value="1"/>
</dbReference>
<dbReference type="GO" id="GO:0008270">
    <property type="term" value="F:zinc ion binding"/>
    <property type="evidence" value="ECO:0007669"/>
    <property type="project" value="InterPro"/>
</dbReference>
<feature type="compositionally biased region" description="Low complexity" evidence="7">
    <location>
        <begin position="26"/>
        <end position="45"/>
    </location>
</feature>
<dbReference type="GO" id="GO:0045944">
    <property type="term" value="P:positive regulation of transcription by RNA polymerase II"/>
    <property type="evidence" value="ECO:0007669"/>
    <property type="project" value="TreeGrafter"/>
</dbReference>
<feature type="region of interest" description="Disordered" evidence="7">
    <location>
        <begin position="1"/>
        <end position="54"/>
    </location>
</feature>
<feature type="domain" description="Zn(2)-C6 fungal-type" evidence="8">
    <location>
        <begin position="57"/>
        <end position="87"/>
    </location>
</feature>
<keyword evidence="10" id="KW-1185">Reference proteome</keyword>
<keyword evidence="5" id="KW-0804">Transcription</keyword>
<evidence type="ECO:0000313" key="9">
    <source>
        <dbReference type="EMBL" id="KAF2791729.1"/>
    </source>
</evidence>
<evidence type="ECO:0000256" key="3">
    <source>
        <dbReference type="ARBA" id="ARBA00023015"/>
    </source>
</evidence>
<dbReference type="GO" id="GO:0000981">
    <property type="term" value="F:DNA-binding transcription factor activity, RNA polymerase II-specific"/>
    <property type="evidence" value="ECO:0007669"/>
    <property type="project" value="InterPro"/>
</dbReference>
<dbReference type="InterPro" id="IPR001138">
    <property type="entry name" value="Zn2Cys6_DnaBD"/>
</dbReference>
<comment type="subcellular location">
    <subcellularLocation>
        <location evidence="1">Nucleus</location>
    </subcellularLocation>
</comment>
<dbReference type="GO" id="GO:0045122">
    <property type="term" value="P:aflatoxin biosynthetic process"/>
    <property type="evidence" value="ECO:0007669"/>
    <property type="project" value="InterPro"/>
</dbReference>
<evidence type="ECO:0000256" key="6">
    <source>
        <dbReference type="ARBA" id="ARBA00023242"/>
    </source>
</evidence>
<dbReference type="PANTHER" id="PTHR47540">
    <property type="entry name" value="THIAMINE REPRESSIBLE GENES REGULATORY PROTEIN THI5"/>
    <property type="match status" value="1"/>
</dbReference>
<dbReference type="OrthoDB" id="2328572at2759"/>
<accession>A0A6A6X5Y7</accession>
<proteinExistence type="predicted"/>
<dbReference type="Proteomes" id="UP000799757">
    <property type="component" value="Unassembled WGS sequence"/>
</dbReference>
<dbReference type="GO" id="GO:0005634">
    <property type="term" value="C:nucleus"/>
    <property type="evidence" value="ECO:0007669"/>
    <property type="project" value="UniProtKB-SubCell"/>
</dbReference>
<keyword evidence="4" id="KW-0238">DNA-binding</keyword>
<dbReference type="EMBL" id="MU002004">
    <property type="protein sequence ID" value="KAF2791729.1"/>
    <property type="molecule type" value="Genomic_DNA"/>
</dbReference>
<feature type="region of interest" description="Disordered" evidence="7">
    <location>
        <begin position="87"/>
        <end position="124"/>
    </location>
</feature>
<keyword evidence="6" id="KW-0539">Nucleus</keyword>
<protein>
    <recommendedName>
        <fullName evidence="8">Zn(2)-C6 fungal-type domain-containing protein</fullName>
    </recommendedName>
</protein>
<feature type="region of interest" description="Disordered" evidence="7">
    <location>
        <begin position="372"/>
        <end position="394"/>
    </location>
</feature>
<gene>
    <name evidence="9" type="ORF">K505DRAFT_326639</name>
</gene>
<dbReference type="PRINTS" id="PR00755">
    <property type="entry name" value="AFLATOXINBRP"/>
</dbReference>
<dbReference type="SUPFAM" id="SSF57701">
    <property type="entry name" value="Zn2/Cys6 DNA-binding domain"/>
    <property type="match status" value="1"/>
</dbReference>
<evidence type="ECO:0000256" key="5">
    <source>
        <dbReference type="ARBA" id="ARBA00023163"/>
    </source>
</evidence>
<evidence type="ECO:0000256" key="1">
    <source>
        <dbReference type="ARBA" id="ARBA00004123"/>
    </source>
</evidence>
<name>A0A6A6X5Y7_9PLEO</name>
<organism evidence="9 10">
    <name type="scientific">Melanomma pulvis-pyrius CBS 109.77</name>
    <dbReference type="NCBI Taxonomy" id="1314802"/>
    <lineage>
        <taxon>Eukaryota</taxon>
        <taxon>Fungi</taxon>
        <taxon>Dikarya</taxon>
        <taxon>Ascomycota</taxon>
        <taxon>Pezizomycotina</taxon>
        <taxon>Dothideomycetes</taxon>
        <taxon>Pleosporomycetidae</taxon>
        <taxon>Pleosporales</taxon>
        <taxon>Melanommataceae</taxon>
        <taxon>Melanomma</taxon>
    </lineage>
</organism>
<dbReference type="PROSITE" id="PS00463">
    <property type="entry name" value="ZN2_CY6_FUNGAL_1"/>
    <property type="match status" value="1"/>
</dbReference>
<dbReference type="SMART" id="SM00066">
    <property type="entry name" value="GAL4"/>
    <property type="match status" value="1"/>
</dbReference>
<dbReference type="InterPro" id="IPR036864">
    <property type="entry name" value="Zn2-C6_fun-type_DNA-bd_sf"/>
</dbReference>
<dbReference type="InterPro" id="IPR013700">
    <property type="entry name" value="AflR"/>
</dbReference>
<keyword evidence="2" id="KW-0479">Metal-binding</keyword>
<evidence type="ECO:0000256" key="2">
    <source>
        <dbReference type="ARBA" id="ARBA00022723"/>
    </source>
</evidence>
<dbReference type="Gene3D" id="4.10.240.10">
    <property type="entry name" value="Zn(2)-C6 fungal-type DNA-binding domain"/>
    <property type="match status" value="1"/>
</dbReference>